<proteinExistence type="predicted"/>
<evidence type="ECO:0000256" key="1">
    <source>
        <dbReference type="ARBA" id="ARBA00022690"/>
    </source>
</evidence>
<dbReference type="SUPFAM" id="SSF141066">
    <property type="entry name" value="ICP-like"/>
    <property type="match status" value="1"/>
</dbReference>
<keyword evidence="2" id="KW-0789">Thiol protease inhibitor</keyword>
<dbReference type="InterPro" id="IPR036331">
    <property type="entry name" value="Chagasin-like_sf"/>
</dbReference>
<dbReference type="PANTHER" id="PTHR36530">
    <property type="entry name" value="INHIBITOR OF CYSTEINE PEPTIDASE"/>
    <property type="match status" value="1"/>
</dbReference>
<dbReference type="AlphaFoldDB" id="A0A538TCT5"/>
<evidence type="ECO:0000313" key="5">
    <source>
        <dbReference type="EMBL" id="TMQ61463.1"/>
    </source>
</evidence>
<dbReference type="Gene3D" id="2.60.40.2020">
    <property type="match status" value="1"/>
</dbReference>
<comment type="caution">
    <text evidence="5">The sequence shown here is derived from an EMBL/GenBank/DDBJ whole genome shotgun (WGS) entry which is preliminary data.</text>
</comment>
<gene>
    <name evidence="5" type="ORF">E6K77_10210</name>
</gene>
<keyword evidence="1" id="KW-0646">Protease inhibitor</keyword>
<name>A0A538TCT5_UNCEI</name>
<feature type="domain" description="Proteinase inhibitor I42 chagasin" evidence="4">
    <location>
        <begin position="207"/>
        <end position="295"/>
    </location>
</feature>
<evidence type="ECO:0000256" key="3">
    <source>
        <dbReference type="SAM" id="MobiDB-lite"/>
    </source>
</evidence>
<evidence type="ECO:0000313" key="6">
    <source>
        <dbReference type="Proteomes" id="UP000317366"/>
    </source>
</evidence>
<evidence type="ECO:0000256" key="2">
    <source>
        <dbReference type="ARBA" id="ARBA00022704"/>
    </source>
</evidence>
<organism evidence="5 6">
    <name type="scientific">Eiseniibacteriota bacterium</name>
    <dbReference type="NCBI Taxonomy" id="2212470"/>
    <lineage>
        <taxon>Bacteria</taxon>
        <taxon>Candidatus Eiseniibacteriota</taxon>
    </lineage>
</organism>
<reference evidence="5 6" key="1">
    <citation type="journal article" date="2019" name="Nat. Microbiol.">
        <title>Mediterranean grassland soil C-N compound turnover is dependent on rainfall and depth, and is mediated by genomically divergent microorganisms.</title>
        <authorList>
            <person name="Diamond S."/>
            <person name="Andeer P.F."/>
            <person name="Li Z."/>
            <person name="Crits-Christoph A."/>
            <person name="Burstein D."/>
            <person name="Anantharaman K."/>
            <person name="Lane K.R."/>
            <person name="Thomas B.C."/>
            <person name="Pan C."/>
            <person name="Northen T.R."/>
            <person name="Banfield J.F."/>
        </authorList>
    </citation>
    <scope>NUCLEOTIDE SEQUENCE [LARGE SCALE GENOMIC DNA]</scope>
    <source>
        <strain evidence="5">WS_7</strain>
    </source>
</reference>
<dbReference type="InterPro" id="IPR018990">
    <property type="entry name" value="Prot_inh_I42_chagasin"/>
</dbReference>
<feature type="region of interest" description="Disordered" evidence="3">
    <location>
        <begin position="136"/>
        <end position="204"/>
    </location>
</feature>
<sequence>MRRGSPHRPCRAACTITGLRPGERVCRGGSRCCRSSGMAQGPSKGFLGRGSGRPPSEPHAGRSRAYSPRGSLLDLNSGGRLARAVSFRRTAPGGGPAACCGAWWLEVDREEDRMSLSFRVGVAVGILILAAAGCQQGKQPGTTGKAESKGEAAAGARSKVGKAHTKAQGAAGHGTSTAEARDGGAGSSRAGGRSTLTAADDGTSHDLRQGQVVTVVLESNRSSGLKWILAEPAGTVMVRAANPVYVARAAKRGASGAGGTETWRFRAAKPGKQTVRLEYRRQWQQVPERTFRFSVTVR</sequence>
<protein>
    <recommendedName>
        <fullName evidence="4">Proteinase inhibitor I42 chagasin domain-containing protein</fullName>
    </recommendedName>
</protein>
<dbReference type="GO" id="GO:0004869">
    <property type="term" value="F:cysteine-type endopeptidase inhibitor activity"/>
    <property type="evidence" value="ECO:0007669"/>
    <property type="project" value="UniProtKB-KW"/>
</dbReference>
<dbReference type="Pfam" id="PF09394">
    <property type="entry name" value="Inhibitor_I42"/>
    <property type="match status" value="1"/>
</dbReference>
<dbReference type="Proteomes" id="UP000317366">
    <property type="component" value="Unassembled WGS sequence"/>
</dbReference>
<evidence type="ECO:0000259" key="4">
    <source>
        <dbReference type="Pfam" id="PF09394"/>
    </source>
</evidence>
<dbReference type="InterPro" id="IPR052781">
    <property type="entry name" value="Cys_protease_inhibitor_I42"/>
</dbReference>
<dbReference type="EMBL" id="VBOX01000101">
    <property type="protein sequence ID" value="TMQ61463.1"/>
    <property type="molecule type" value="Genomic_DNA"/>
</dbReference>
<dbReference type="PANTHER" id="PTHR36530:SF1">
    <property type="entry name" value="AMOEBIASIN-1"/>
    <property type="match status" value="1"/>
</dbReference>
<feature type="region of interest" description="Disordered" evidence="3">
    <location>
        <begin position="35"/>
        <end position="71"/>
    </location>
</feature>
<accession>A0A538TCT5</accession>